<gene>
    <name evidence="1" type="ORF">OPT61_g8763</name>
</gene>
<dbReference type="Proteomes" id="UP001153331">
    <property type="component" value="Unassembled WGS sequence"/>
</dbReference>
<protein>
    <submittedName>
        <fullName evidence="1">Uncharacterized protein</fullName>
    </submittedName>
</protein>
<comment type="caution">
    <text evidence="1">The sequence shown here is derived from an EMBL/GenBank/DDBJ whole genome shotgun (WGS) entry which is preliminary data.</text>
</comment>
<dbReference type="EMBL" id="JAPHNI010000897">
    <property type="protein sequence ID" value="KAJ8107589.1"/>
    <property type="molecule type" value="Genomic_DNA"/>
</dbReference>
<keyword evidence="2" id="KW-1185">Reference proteome</keyword>
<proteinExistence type="predicted"/>
<evidence type="ECO:0000313" key="2">
    <source>
        <dbReference type="Proteomes" id="UP001153331"/>
    </source>
</evidence>
<accession>A0ACC2HXC7</accession>
<sequence length="1415" mass="151541">MSAPVPERAQARRPNGGGLGSARSVRPNWQRAKADIWPPVGAALLWRHLFTATMATRAGSVDLGRSEEDPGSAGCRAGCLFHQRPPHRSQSFSRRPATATRRKRHLIPPQPAIHPPSLATSRTTPDAPESDHRDFPTLTRATAIDHARQSPDNVCTLSLTNTPPTSPRAPRIDAYPPRILSAPRWRVAMRDSFSSLLASRAGKLALSLLFTSSTHALSFTPVPSPNLNLEQLGRVAFAGDFDSISIYQYEGQTQASTGRTGALLSRYPNGVFAPTNETDADIKAMCTFKSNNQDRIMFAGNFTSVGDLATPGGVAILDPSNGNVTAMVGLDGSINALYCDNDQVYLGGLFQGSNSRNAIIWKDGWQDLSFEGFNGPIYSIEKAPNNNIIFGGEFNGLGGNATVATENNTQIIPISNAKISAQTSSGLPGFTEPSAISCKGDFAAQGSGSTWLLSDRAPGFWKAEFGFGFRPTKLRLFNTNFEGRGTKTFRYTALPDGGIMNLTYTDLSTGQPAYCDARCPLPEGNITEQDFTFVNSIGMNAFRLDISDWYGNGAGLNGVQLFQDEMYSYAIDDFNEPGNCSTSTTTRSESTSTGSWQVTPSHDSTSEYLTAVLQGPDISTDAATVTFYPDIKQSGNYSVIVYTPGCLGDGTCGSRGRINATTQMSQNEMDEGTILWQTNNYDKYDEIYNGPINIRDGFRPSVTLRPGSSQGPTPLTIVAQRVRFTLLKATSGNVNGLFEYTPGKELADIELSDSVINQAGASLTPREKALVMSVAKDNDNLYVGGNFSSDDGRHNIFRIGKDSRNPTALSGNGLNDQVNVMLNNASTLYVGGNFTNTNDGNSEGLDGVAAYVNNEWKPLGAGVDGVVLFLVPFTLNITADTPEEVLGVSGFFGTVNGFDGNPATVVDGLAIWVPSRNNWLHNVDSTSFSASGRLMTYANAGDTRWFGGSITSGFLGANGAAELKSDNEELSLRTFPIDIEDQQQQTTVRKRAIMENDDLQTTGVRTGFFYKENGNNKTILAGHFAAEGTDGQNITNVLIIDGNDSNKVTGFVEQVDANSTFAAVAVSNNVLYAGGVVTGTVSDRTVAGIVAYDLSSNSFPNVQPPALQGTNVTVNAIAPRPKSNEIYIGGRFQSGGDFTCPGLCMWNSETSQWNRPNNNVAGVVNALIWTSDTTLLVAGNLTFGENRTTILSFDQSKNEFTEIAGANGLPGPVTALTVATKEGDQVWATGNGADGTAYLQRFDGSKWSPVDNSLFGSGTDIRGIQVLTLSADHDSSDLIDRDQDLLLMGQINITDFGTASGALFNGTTLAPFLLATTAENSPGSLSSIFVENPSMFFRQSKKQLAVGFIVLIALAIALAITFLLVVIGIVIEWYRKRAQGYSPAPQSYPDRLGNVGRLPPEQLFGTLSGPRAPTI</sequence>
<name>A0ACC2HXC7_9PLEO</name>
<organism evidence="1 2">
    <name type="scientific">Boeremia exigua</name>
    <dbReference type="NCBI Taxonomy" id="749465"/>
    <lineage>
        <taxon>Eukaryota</taxon>
        <taxon>Fungi</taxon>
        <taxon>Dikarya</taxon>
        <taxon>Ascomycota</taxon>
        <taxon>Pezizomycotina</taxon>
        <taxon>Dothideomycetes</taxon>
        <taxon>Pleosporomycetidae</taxon>
        <taxon>Pleosporales</taxon>
        <taxon>Pleosporineae</taxon>
        <taxon>Didymellaceae</taxon>
        <taxon>Boeremia</taxon>
    </lineage>
</organism>
<reference evidence="1" key="1">
    <citation type="submission" date="2022-11" db="EMBL/GenBank/DDBJ databases">
        <title>Genome Sequence of Boeremia exigua.</title>
        <authorList>
            <person name="Buettner E."/>
        </authorList>
    </citation>
    <scope>NUCLEOTIDE SEQUENCE</scope>
    <source>
        <strain evidence="1">CU02</strain>
    </source>
</reference>
<evidence type="ECO:0000313" key="1">
    <source>
        <dbReference type="EMBL" id="KAJ8107589.1"/>
    </source>
</evidence>